<feature type="transmembrane region" description="Helical" evidence="1">
    <location>
        <begin position="159"/>
        <end position="178"/>
    </location>
</feature>
<evidence type="ECO:0000313" key="2">
    <source>
        <dbReference type="EMBL" id="QGU80939.1"/>
    </source>
</evidence>
<sequence>MLSQVIKGYLYKYSHLTLFKMGFFILVVVSLFFTYQNIQVINALHTGAANSVNIDQNVIETPYRTVRDAILSSPYQATVLFLPILSALILATDYQFGEDEFSSLICANWKIRLFSQIFSIIVISIMTTFTLFLLNALLLKFMLVSKLQSILSIGLMLDVFTRIGAFTITLNLLSLLLVKITKRSIPSLIVIVLLLVFSLSGILKAISPILDNLLPLIGAKSFAFGRVEAGQTTQLYGAILLLFETFLTTICLFYLEKIKWGKKNEKPIA</sequence>
<evidence type="ECO:0000313" key="3">
    <source>
        <dbReference type="Proteomes" id="UP000422997"/>
    </source>
</evidence>
<feature type="transmembrane region" description="Helical" evidence="1">
    <location>
        <begin position="185"/>
        <end position="206"/>
    </location>
</feature>
<evidence type="ECO:0000256" key="1">
    <source>
        <dbReference type="SAM" id="Phobius"/>
    </source>
</evidence>
<keyword evidence="1" id="KW-0812">Transmembrane</keyword>
<keyword evidence="1" id="KW-1133">Transmembrane helix</keyword>
<feature type="transmembrane region" description="Helical" evidence="1">
    <location>
        <begin position="235"/>
        <end position="255"/>
    </location>
</feature>
<feature type="transmembrane region" description="Helical" evidence="1">
    <location>
        <begin position="117"/>
        <end position="139"/>
    </location>
</feature>
<keyword evidence="1" id="KW-0472">Membrane</keyword>
<dbReference type="Proteomes" id="UP000422997">
    <property type="component" value="Chromosome"/>
</dbReference>
<dbReference type="RefSeq" id="WP_084869656.1">
    <property type="nucleotide sequence ID" value="NZ_CP018187.1"/>
</dbReference>
<proteinExistence type="predicted"/>
<dbReference type="EMBL" id="CP018187">
    <property type="protein sequence ID" value="QGU80939.1"/>
    <property type="molecule type" value="Genomic_DNA"/>
</dbReference>
<dbReference type="AlphaFoldDB" id="A0AB37DAZ1"/>
<protein>
    <recommendedName>
        <fullName evidence="4">ABC-2 family transporter protein</fullName>
    </recommendedName>
</protein>
<reference evidence="2 3" key="1">
    <citation type="submission" date="2016-11" db="EMBL/GenBank/DDBJ databases">
        <title>The potential of Streptococcus salivarius to inhibit the production of volatile sulphur compounds in the oral cavity.</title>
        <authorList>
            <person name="Sun L."/>
            <person name="Li Z."/>
            <person name="Jin D."/>
            <person name="Zhao H."/>
        </authorList>
    </citation>
    <scope>NUCLEOTIDE SEQUENCE [LARGE SCALE GENOMIC DNA]</scope>
    <source>
        <strain evidence="2 3">ICDC2</strain>
    </source>
</reference>
<feature type="transmembrane region" description="Helical" evidence="1">
    <location>
        <begin position="21"/>
        <end position="38"/>
    </location>
</feature>
<accession>A0AB37DAZ1</accession>
<gene>
    <name evidence="2" type="ORF">BSR19_07305</name>
</gene>
<name>A0AB37DAZ1_STRSL</name>
<evidence type="ECO:0008006" key="4">
    <source>
        <dbReference type="Google" id="ProtNLM"/>
    </source>
</evidence>
<feature type="transmembrane region" description="Helical" evidence="1">
    <location>
        <begin position="75"/>
        <end position="96"/>
    </location>
</feature>
<organism evidence="2 3">
    <name type="scientific">Streptococcus salivarius</name>
    <dbReference type="NCBI Taxonomy" id="1304"/>
    <lineage>
        <taxon>Bacteria</taxon>
        <taxon>Bacillati</taxon>
        <taxon>Bacillota</taxon>
        <taxon>Bacilli</taxon>
        <taxon>Lactobacillales</taxon>
        <taxon>Streptococcaceae</taxon>
        <taxon>Streptococcus</taxon>
    </lineage>
</organism>